<evidence type="ECO:0000313" key="4">
    <source>
        <dbReference type="Proteomes" id="UP000807353"/>
    </source>
</evidence>
<protein>
    <recommendedName>
        <fullName evidence="2">DUF6534 domain-containing protein</fullName>
    </recommendedName>
</protein>
<evidence type="ECO:0000256" key="1">
    <source>
        <dbReference type="SAM" id="Phobius"/>
    </source>
</evidence>
<feature type="transmembrane region" description="Helical" evidence="1">
    <location>
        <begin position="86"/>
        <end position="106"/>
    </location>
</feature>
<dbReference type="Proteomes" id="UP000807353">
    <property type="component" value="Unassembled WGS sequence"/>
</dbReference>
<keyword evidence="4" id="KW-1185">Reference proteome</keyword>
<feature type="transmembrane region" description="Helical" evidence="1">
    <location>
        <begin position="231"/>
        <end position="252"/>
    </location>
</feature>
<dbReference type="EMBL" id="MU150269">
    <property type="protein sequence ID" value="KAF9462759.1"/>
    <property type="molecule type" value="Genomic_DNA"/>
</dbReference>
<reference evidence="3" key="1">
    <citation type="submission" date="2020-11" db="EMBL/GenBank/DDBJ databases">
        <authorList>
            <consortium name="DOE Joint Genome Institute"/>
            <person name="Ahrendt S."/>
            <person name="Riley R."/>
            <person name="Andreopoulos W."/>
            <person name="Labutti K."/>
            <person name="Pangilinan J."/>
            <person name="Ruiz-Duenas F.J."/>
            <person name="Barrasa J.M."/>
            <person name="Sanchez-Garcia M."/>
            <person name="Camarero S."/>
            <person name="Miyauchi S."/>
            <person name="Serrano A."/>
            <person name="Linde D."/>
            <person name="Babiker R."/>
            <person name="Drula E."/>
            <person name="Ayuso-Fernandez I."/>
            <person name="Pacheco R."/>
            <person name="Padilla G."/>
            <person name="Ferreira P."/>
            <person name="Barriuso J."/>
            <person name="Kellner H."/>
            <person name="Castanera R."/>
            <person name="Alfaro M."/>
            <person name="Ramirez L."/>
            <person name="Pisabarro A.G."/>
            <person name="Kuo A."/>
            <person name="Tritt A."/>
            <person name="Lipzen A."/>
            <person name="He G."/>
            <person name="Yan M."/>
            <person name="Ng V."/>
            <person name="Cullen D."/>
            <person name="Martin F."/>
            <person name="Rosso M.-N."/>
            <person name="Henrissat B."/>
            <person name="Hibbett D."/>
            <person name="Martinez A.T."/>
            <person name="Grigoriev I.V."/>
        </authorList>
    </citation>
    <scope>NUCLEOTIDE SEQUENCE</scope>
    <source>
        <strain evidence="3">CBS 247.69</strain>
    </source>
</reference>
<proteinExistence type="predicted"/>
<accession>A0A9P6CJD4</accession>
<dbReference type="Pfam" id="PF20152">
    <property type="entry name" value="DUF6534"/>
    <property type="match status" value="1"/>
</dbReference>
<dbReference type="InterPro" id="IPR045339">
    <property type="entry name" value="DUF6534"/>
</dbReference>
<feature type="transmembrane region" description="Helical" evidence="1">
    <location>
        <begin position="206"/>
        <end position="225"/>
    </location>
</feature>
<dbReference type="OrthoDB" id="2535105at2759"/>
<keyword evidence="1" id="KW-0472">Membrane</keyword>
<feature type="transmembrane region" description="Helical" evidence="1">
    <location>
        <begin position="46"/>
        <end position="66"/>
    </location>
</feature>
<dbReference type="PANTHER" id="PTHR40465:SF1">
    <property type="entry name" value="DUF6534 DOMAIN-CONTAINING PROTEIN"/>
    <property type="match status" value="1"/>
</dbReference>
<gene>
    <name evidence="3" type="ORF">BDZ94DRAFT_1260705</name>
</gene>
<name>A0A9P6CJD4_9AGAR</name>
<dbReference type="PANTHER" id="PTHR40465">
    <property type="entry name" value="CHROMOSOME 1, WHOLE GENOME SHOTGUN SEQUENCE"/>
    <property type="match status" value="1"/>
</dbReference>
<keyword evidence="1" id="KW-1133">Transmembrane helix</keyword>
<evidence type="ECO:0000313" key="3">
    <source>
        <dbReference type="EMBL" id="KAF9462759.1"/>
    </source>
</evidence>
<organism evidence="3 4">
    <name type="scientific">Collybia nuda</name>
    <dbReference type="NCBI Taxonomy" id="64659"/>
    <lineage>
        <taxon>Eukaryota</taxon>
        <taxon>Fungi</taxon>
        <taxon>Dikarya</taxon>
        <taxon>Basidiomycota</taxon>
        <taxon>Agaricomycotina</taxon>
        <taxon>Agaricomycetes</taxon>
        <taxon>Agaricomycetidae</taxon>
        <taxon>Agaricales</taxon>
        <taxon>Tricholomatineae</taxon>
        <taxon>Clitocybaceae</taxon>
        <taxon>Collybia</taxon>
    </lineage>
</organism>
<sequence>MAPPNLTVGALEIGVIISTFLFGISTVQTHTYFRRFPRDGWIIKSLVTLIWFLELAHTISITHGLFSMTVLQYISPKENNGKNLQTGFSVAIIFSGSIAAFVQAYYTHRLRVVSGQIAFAIFFWTCSLVRLGGWIWAGSTSTIACVQYQAGERPARAADWPLIPLLAFGALVDFVVAVSICHYFYTSRKRAGKQTVRLLDQLILSTIQNGALTSIAGIVTAVLLATMPDNFIWIVVFIILTRIFAISFLGSVNDRTELRKIGTDYQEAATRESDAKLKLSSSPTPV</sequence>
<keyword evidence="1" id="KW-0812">Transmembrane</keyword>
<feature type="domain" description="DUF6534" evidence="2">
    <location>
        <begin position="170"/>
        <end position="256"/>
    </location>
</feature>
<dbReference type="AlphaFoldDB" id="A0A9P6CJD4"/>
<feature type="transmembrane region" description="Helical" evidence="1">
    <location>
        <begin position="118"/>
        <end position="137"/>
    </location>
</feature>
<feature type="transmembrane region" description="Helical" evidence="1">
    <location>
        <begin position="6"/>
        <end position="25"/>
    </location>
</feature>
<feature type="transmembrane region" description="Helical" evidence="1">
    <location>
        <begin position="162"/>
        <end position="185"/>
    </location>
</feature>
<evidence type="ECO:0000259" key="2">
    <source>
        <dbReference type="Pfam" id="PF20152"/>
    </source>
</evidence>
<comment type="caution">
    <text evidence="3">The sequence shown here is derived from an EMBL/GenBank/DDBJ whole genome shotgun (WGS) entry which is preliminary data.</text>
</comment>